<dbReference type="PANTHER" id="PTHR47584:SF19">
    <property type="entry name" value="L10-INTERACTING MYB DOMAIN-CONTAINING PROTEIN-LIKE"/>
    <property type="match status" value="1"/>
</dbReference>
<organism evidence="2 3">
    <name type="scientific">Capsicum annuum</name>
    <name type="common">Capsicum pepper</name>
    <dbReference type="NCBI Taxonomy" id="4072"/>
    <lineage>
        <taxon>Eukaryota</taxon>
        <taxon>Viridiplantae</taxon>
        <taxon>Streptophyta</taxon>
        <taxon>Embryophyta</taxon>
        <taxon>Tracheophyta</taxon>
        <taxon>Spermatophyta</taxon>
        <taxon>Magnoliopsida</taxon>
        <taxon>eudicotyledons</taxon>
        <taxon>Gunneridae</taxon>
        <taxon>Pentapetalae</taxon>
        <taxon>asterids</taxon>
        <taxon>lamiids</taxon>
        <taxon>Solanales</taxon>
        <taxon>Solanaceae</taxon>
        <taxon>Solanoideae</taxon>
        <taxon>Capsiceae</taxon>
        <taxon>Capsicum</taxon>
    </lineage>
</organism>
<dbReference type="SMR" id="A0A2G3AK47"/>
<reference evidence="2 3" key="1">
    <citation type="journal article" date="2014" name="Nat. Genet.">
        <title>Genome sequence of the hot pepper provides insights into the evolution of pungency in Capsicum species.</title>
        <authorList>
            <person name="Kim S."/>
            <person name="Park M."/>
            <person name="Yeom S.I."/>
            <person name="Kim Y.M."/>
            <person name="Lee J.M."/>
            <person name="Lee H.A."/>
            <person name="Seo E."/>
            <person name="Choi J."/>
            <person name="Cheong K."/>
            <person name="Kim K.T."/>
            <person name="Jung K."/>
            <person name="Lee G.W."/>
            <person name="Oh S.K."/>
            <person name="Bae C."/>
            <person name="Kim S.B."/>
            <person name="Lee H.Y."/>
            <person name="Kim S.Y."/>
            <person name="Kim M.S."/>
            <person name="Kang B.C."/>
            <person name="Jo Y.D."/>
            <person name="Yang H.B."/>
            <person name="Jeong H.J."/>
            <person name="Kang W.H."/>
            <person name="Kwon J.K."/>
            <person name="Shin C."/>
            <person name="Lim J.Y."/>
            <person name="Park J.H."/>
            <person name="Huh J.H."/>
            <person name="Kim J.S."/>
            <person name="Kim B.D."/>
            <person name="Cohen O."/>
            <person name="Paran I."/>
            <person name="Suh M.C."/>
            <person name="Lee S.B."/>
            <person name="Kim Y.K."/>
            <person name="Shin Y."/>
            <person name="Noh S.J."/>
            <person name="Park J."/>
            <person name="Seo Y.S."/>
            <person name="Kwon S.Y."/>
            <person name="Kim H.A."/>
            <person name="Park J.M."/>
            <person name="Kim H.J."/>
            <person name="Choi S.B."/>
            <person name="Bosland P.W."/>
            <person name="Reeves G."/>
            <person name="Jo S.H."/>
            <person name="Lee B.W."/>
            <person name="Cho H.T."/>
            <person name="Choi H.S."/>
            <person name="Lee M.S."/>
            <person name="Yu Y."/>
            <person name="Do Choi Y."/>
            <person name="Park B.S."/>
            <person name="van Deynze A."/>
            <person name="Ashrafi H."/>
            <person name="Hill T."/>
            <person name="Kim W.T."/>
            <person name="Pai H.S."/>
            <person name="Ahn H.K."/>
            <person name="Yeam I."/>
            <person name="Giovannoni J.J."/>
            <person name="Rose J.K."/>
            <person name="Sorensen I."/>
            <person name="Lee S.J."/>
            <person name="Kim R.W."/>
            <person name="Choi I.Y."/>
            <person name="Choi B.S."/>
            <person name="Lim J.S."/>
            <person name="Lee Y.H."/>
            <person name="Choi D."/>
        </authorList>
    </citation>
    <scope>NUCLEOTIDE SEQUENCE [LARGE SCALE GENOMIC DNA]</scope>
    <source>
        <strain evidence="3">cv. CM334</strain>
    </source>
</reference>
<dbReference type="InterPro" id="IPR045026">
    <property type="entry name" value="LIMYB"/>
</dbReference>
<dbReference type="InterPro" id="IPR024752">
    <property type="entry name" value="Myb/SANT-like_dom"/>
</dbReference>
<dbReference type="EMBL" id="AYRZ02000001">
    <property type="protein sequence ID" value="PHT94616.1"/>
    <property type="molecule type" value="Genomic_DNA"/>
</dbReference>
<dbReference type="PANTHER" id="PTHR47584">
    <property type="match status" value="1"/>
</dbReference>
<gene>
    <name evidence="2" type="ORF">T459_02498</name>
</gene>
<dbReference type="OMA" id="KHREFSE"/>
<feature type="domain" description="Myb/SANT-like" evidence="1">
    <location>
        <begin position="11"/>
        <end position="108"/>
    </location>
</feature>
<proteinExistence type="predicted"/>
<evidence type="ECO:0000313" key="3">
    <source>
        <dbReference type="Proteomes" id="UP000222542"/>
    </source>
</evidence>
<accession>A0A2G3AK47</accession>
<keyword evidence="3" id="KW-1185">Reference proteome</keyword>
<dbReference type="AlphaFoldDB" id="A0A2G3AK47"/>
<comment type="caution">
    <text evidence="2">The sequence shown here is derived from an EMBL/GenBank/DDBJ whole genome shotgun (WGS) entry which is preliminary data.</text>
</comment>
<sequence>MSKPRGSNADKWTGDDTSILIYILHDDARNYGFNGSTINAPRWRGIIDEFWSKFEKKDIFDKQQIKFKHNRLRTDTKNFKELLLNCSGYGWDPVTNTVTCLSDIWTAHLSVVCKCLVKDMSISSNGIESDIDIEDCILCIAVCD</sequence>
<protein>
    <recommendedName>
        <fullName evidence="1">Myb/SANT-like domain-containing protein</fullName>
    </recommendedName>
</protein>
<evidence type="ECO:0000259" key="1">
    <source>
        <dbReference type="Pfam" id="PF12776"/>
    </source>
</evidence>
<dbReference type="Gramene" id="PHT94616">
    <property type="protein sequence ID" value="PHT94616"/>
    <property type="gene ID" value="T459_02498"/>
</dbReference>
<name>A0A2G3AK47_CAPAN</name>
<dbReference type="Proteomes" id="UP000222542">
    <property type="component" value="Unassembled WGS sequence"/>
</dbReference>
<dbReference type="Pfam" id="PF12776">
    <property type="entry name" value="Myb_DNA-bind_3"/>
    <property type="match status" value="1"/>
</dbReference>
<reference evidence="2 3" key="2">
    <citation type="journal article" date="2017" name="Genome Biol.">
        <title>New reference genome sequences of hot pepper reveal the massive evolution of plant disease-resistance genes by retroduplication.</title>
        <authorList>
            <person name="Kim S."/>
            <person name="Park J."/>
            <person name="Yeom S.I."/>
            <person name="Kim Y.M."/>
            <person name="Seo E."/>
            <person name="Kim K.T."/>
            <person name="Kim M.S."/>
            <person name="Lee J.M."/>
            <person name="Cheong K."/>
            <person name="Shin H.S."/>
            <person name="Kim S.B."/>
            <person name="Han K."/>
            <person name="Lee J."/>
            <person name="Park M."/>
            <person name="Lee H.A."/>
            <person name="Lee H.Y."/>
            <person name="Lee Y."/>
            <person name="Oh S."/>
            <person name="Lee J.H."/>
            <person name="Choi E."/>
            <person name="Choi E."/>
            <person name="Lee S.E."/>
            <person name="Jeon J."/>
            <person name="Kim H."/>
            <person name="Choi G."/>
            <person name="Song H."/>
            <person name="Lee J."/>
            <person name="Lee S.C."/>
            <person name="Kwon J.K."/>
            <person name="Lee H.Y."/>
            <person name="Koo N."/>
            <person name="Hong Y."/>
            <person name="Kim R.W."/>
            <person name="Kang W.H."/>
            <person name="Huh J.H."/>
            <person name="Kang B.C."/>
            <person name="Yang T.J."/>
            <person name="Lee Y.H."/>
            <person name="Bennetzen J.L."/>
            <person name="Choi D."/>
        </authorList>
    </citation>
    <scope>NUCLEOTIDE SEQUENCE [LARGE SCALE GENOMIC DNA]</scope>
    <source>
        <strain evidence="3">cv. CM334</strain>
    </source>
</reference>
<evidence type="ECO:0000313" key="2">
    <source>
        <dbReference type="EMBL" id="PHT94616.1"/>
    </source>
</evidence>